<name>A0A9D2MNB9_9FIRM</name>
<comment type="caution">
    <text evidence="1">The sequence shown here is derived from an EMBL/GenBank/DDBJ whole genome shotgun (WGS) entry which is preliminary data.</text>
</comment>
<dbReference type="Proteomes" id="UP000886883">
    <property type="component" value="Unassembled WGS sequence"/>
</dbReference>
<evidence type="ECO:0000313" key="2">
    <source>
        <dbReference type="Proteomes" id="UP000886883"/>
    </source>
</evidence>
<evidence type="ECO:0000313" key="1">
    <source>
        <dbReference type="EMBL" id="HJB89908.1"/>
    </source>
</evidence>
<reference evidence="1" key="1">
    <citation type="journal article" date="2021" name="PeerJ">
        <title>Extensive microbial diversity within the chicken gut microbiome revealed by metagenomics and culture.</title>
        <authorList>
            <person name="Gilroy R."/>
            <person name="Ravi A."/>
            <person name="Getino M."/>
            <person name="Pursley I."/>
            <person name="Horton D.L."/>
            <person name="Alikhan N.F."/>
            <person name="Baker D."/>
            <person name="Gharbi K."/>
            <person name="Hall N."/>
            <person name="Watson M."/>
            <person name="Adriaenssens E.M."/>
            <person name="Foster-Nyarko E."/>
            <person name="Jarju S."/>
            <person name="Secka A."/>
            <person name="Antonio M."/>
            <person name="Oren A."/>
            <person name="Chaudhuri R.R."/>
            <person name="La Ragione R."/>
            <person name="Hildebrand F."/>
            <person name="Pallen M.J."/>
        </authorList>
    </citation>
    <scope>NUCLEOTIDE SEQUENCE</scope>
    <source>
        <strain evidence="1">USAMLcec3-2134</strain>
    </source>
</reference>
<gene>
    <name evidence="1" type="ORF">H9763_00375</name>
</gene>
<proteinExistence type="predicted"/>
<accession>A0A9D2MNB9</accession>
<organism evidence="1 2">
    <name type="scientific">Candidatus Eisenbergiella merdigallinarum</name>
    <dbReference type="NCBI Taxonomy" id="2838552"/>
    <lineage>
        <taxon>Bacteria</taxon>
        <taxon>Bacillati</taxon>
        <taxon>Bacillota</taxon>
        <taxon>Clostridia</taxon>
        <taxon>Lachnospirales</taxon>
        <taxon>Lachnospiraceae</taxon>
        <taxon>Eisenbergiella</taxon>
    </lineage>
</organism>
<protein>
    <recommendedName>
        <fullName evidence="3">DUF4367 domain-containing protein</fullName>
    </recommendedName>
</protein>
<sequence>MPENEYNEDLTEFWEGKTIANQTITVKVQHEKDNGSAVLATWEYGEYQFAITGNAIENVDCIPKVALNIINHLT</sequence>
<reference evidence="1" key="2">
    <citation type="submission" date="2021-04" db="EMBL/GenBank/DDBJ databases">
        <authorList>
            <person name="Gilroy R."/>
        </authorList>
    </citation>
    <scope>NUCLEOTIDE SEQUENCE</scope>
    <source>
        <strain evidence="1">USAMLcec3-2134</strain>
    </source>
</reference>
<dbReference type="EMBL" id="DWXE01000001">
    <property type="protein sequence ID" value="HJB89908.1"/>
    <property type="molecule type" value="Genomic_DNA"/>
</dbReference>
<evidence type="ECO:0008006" key="3">
    <source>
        <dbReference type="Google" id="ProtNLM"/>
    </source>
</evidence>
<dbReference type="AlphaFoldDB" id="A0A9D2MNB9"/>